<dbReference type="AlphaFoldDB" id="A0AA36DQM2"/>
<gene>
    <name evidence="1" type="ORF">CYNAS_LOCUS3539</name>
</gene>
<name>A0AA36DQM2_CYLNA</name>
<comment type="caution">
    <text evidence="1">The sequence shown here is derived from an EMBL/GenBank/DDBJ whole genome shotgun (WGS) entry which is preliminary data.</text>
</comment>
<proteinExistence type="predicted"/>
<dbReference type="EMBL" id="CATQJL010000001">
    <property type="protein sequence ID" value="CAJ0591556.1"/>
    <property type="molecule type" value="Genomic_DNA"/>
</dbReference>
<reference evidence="1" key="1">
    <citation type="submission" date="2023-07" db="EMBL/GenBank/DDBJ databases">
        <authorList>
            <consortium name="CYATHOMIX"/>
        </authorList>
    </citation>
    <scope>NUCLEOTIDE SEQUENCE</scope>
    <source>
        <strain evidence="1">N/A</strain>
    </source>
</reference>
<keyword evidence="2" id="KW-1185">Reference proteome</keyword>
<dbReference type="Proteomes" id="UP001176961">
    <property type="component" value="Unassembled WGS sequence"/>
</dbReference>
<evidence type="ECO:0000313" key="1">
    <source>
        <dbReference type="EMBL" id="CAJ0591556.1"/>
    </source>
</evidence>
<accession>A0AA36DQM2</accession>
<organism evidence="1 2">
    <name type="scientific">Cylicocyclus nassatus</name>
    <name type="common">Nematode worm</name>
    <dbReference type="NCBI Taxonomy" id="53992"/>
    <lineage>
        <taxon>Eukaryota</taxon>
        <taxon>Metazoa</taxon>
        <taxon>Ecdysozoa</taxon>
        <taxon>Nematoda</taxon>
        <taxon>Chromadorea</taxon>
        <taxon>Rhabditida</taxon>
        <taxon>Rhabditina</taxon>
        <taxon>Rhabditomorpha</taxon>
        <taxon>Strongyloidea</taxon>
        <taxon>Strongylidae</taxon>
        <taxon>Cylicocyclus</taxon>
    </lineage>
</organism>
<sequence length="119" mass="14051">MHESEFDKLEPCRTSLEHAKRQVTVSSLCFDILEHKENRIKGLKQCFFMRRIQPEVQFRSSISFPRAYTLHAGKVEMFISNACTNAQMWKRLPKFPQPIHHIYPNHGEEANLFALKLHK</sequence>
<evidence type="ECO:0000313" key="2">
    <source>
        <dbReference type="Proteomes" id="UP001176961"/>
    </source>
</evidence>
<protein>
    <submittedName>
        <fullName evidence="1">Uncharacterized protein</fullName>
    </submittedName>
</protein>